<dbReference type="InterPro" id="IPR047664">
    <property type="entry name" value="SWEET"/>
</dbReference>
<dbReference type="OrthoDB" id="409725at2759"/>
<sequence length="222" mass="24245">MALEDYREIVATSAFLTTLAQMFAGVFVCKDIYKKGSAKGFPAMPFIGGFGMGIMTLKYGYILGDTPTISVNICGILLNVGYFLFYYAYSPDKTGTLALAGKVIAVLVAILGYAEMEHPDKIAYRFGIILTTVLFLLLSAPLLNIGTIIKSKSTEGMPFPLIFTGTLVTSQWLLYGFIIDNGFLIFQNAVAFTLLSAQLSLFVIYPSKSTKESESVPEKKKN</sequence>
<accession>A0A6J0B8M0</accession>
<dbReference type="GeneID" id="107218092"/>
<keyword evidence="4 12" id="KW-0813">Transport</keyword>
<dbReference type="KEGG" id="nlo:107218092"/>
<evidence type="ECO:0000256" key="12">
    <source>
        <dbReference type="RuleBase" id="RU910715"/>
    </source>
</evidence>
<evidence type="ECO:0000256" key="4">
    <source>
        <dbReference type="ARBA" id="ARBA00022448"/>
    </source>
</evidence>
<dbReference type="Proteomes" id="UP000829291">
    <property type="component" value="Chromosome 2"/>
</dbReference>
<comment type="similarity">
    <text evidence="3 12">Belongs to the SWEET sugar transporter family.</text>
</comment>
<feature type="transmembrane region" description="Helical" evidence="12">
    <location>
        <begin position="185"/>
        <end position="205"/>
    </location>
</feature>
<dbReference type="AlphaFoldDB" id="A0A6J0B8M0"/>
<name>A0A6J0B8M0_NEOLC</name>
<evidence type="ECO:0000256" key="8">
    <source>
        <dbReference type="ARBA" id="ARBA00022737"/>
    </source>
</evidence>
<dbReference type="FunCoup" id="A0A6J0B8M0">
    <property type="interactions" value="186"/>
</dbReference>
<feature type="transmembrane region" description="Helical" evidence="12">
    <location>
        <begin position="41"/>
        <end position="63"/>
    </location>
</feature>
<organism evidence="13 14">
    <name type="scientific">Neodiprion lecontei</name>
    <name type="common">Redheaded pine sawfly</name>
    <dbReference type="NCBI Taxonomy" id="441921"/>
    <lineage>
        <taxon>Eukaryota</taxon>
        <taxon>Metazoa</taxon>
        <taxon>Ecdysozoa</taxon>
        <taxon>Arthropoda</taxon>
        <taxon>Hexapoda</taxon>
        <taxon>Insecta</taxon>
        <taxon>Pterygota</taxon>
        <taxon>Neoptera</taxon>
        <taxon>Endopterygota</taxon>
        <taxon>Hymenoptera</taxon>
        <taxon>Tenthredinoidea</taxon>
        <taxon>Diprionidae</taxon>
        <taxon>Diprioninae</taxon>
        <taxon>Neodiprion</taxon>
    </lineage>
</organism>
<comment type="function">
    <text evidence="12">Mediates sugar transport across membranes.</text>
</comment>
<dbReference type="RefSeq" id="XP_015511329.1">
    <property type="nucleotide sequence ID" value="XM_015655843.1"/>
</dbReference>
<dbReference type="InterPro" id="IPR004316">
    <property type="entry name" value="SWEET_rpt"/>
</dbReference>
<evidence type="ECO:0000256" key="7">
    <source>
        <dbReference type="ARBA" id="ARBA00022692"/>
    </source>
</evidence>
<keyword evidence="6 12" id="KW-0762">Sugar transport</keyword>
<keyword evidence="11 12" id="KW-0472">Membrane</keyword>
<feature type="transmembrane region" description="Helical" evidence="12">
    <location>
        <begin position="69"/>
        <end position="89"/>
    </location>
</feature>
<keyword evidence="13" id="KW-1185">Reference proteome</keyword>
<evidence type="ECO:0000313" key="15">
    <source>
        <dbReference type="RefSeq" id="XP_046587320.1"/>
    </source>
</evidence>
<feature type="transmembrane region" description="Helical" evidence="12">
    <location>
        <begin position="96"/>
        <end position="114"/>
    </location>
</feature>
<dbReference type="PANTHER" id="PTHR10791:SF5">
    <property type="entry name" value="SUGAR TRANSPORTER SWEET"/>
    <property type="match status" value="1"/>
</dbReference>
<evidence type="ECO:0000256" key="6">
    <source>
        <dbReference type="ARBA" id="ARBA00022597"/>
    </source>
</evidence>
<proteinExistence type="inferred from homology"/>
<dbReference type="GO" id="GO:0000139">
    <property type="term" value="C:Golgi membrane"/>
    <property type="evidence" value="ECO:0007669"/>
    <property type="project" value="UniProtKB-SubCell"/>
</dbReference>
<evidence type="ECO:0000256" key="9">
    <source>
        <dbReference type="ARBA" id="ARBA00022989"/>
    </source>
</evidence>
<dbReference type="FunFam" id="1.20.1280.290:FF:000004">
    <property type="entry name" value="Sugar transporter SWEET"/>
    <property type="match status" value="1"/>
</dbReference>
<dbReference type="GO" id="GO:0005886">
    <property type="term" value="C:plasma membrane"/>
    <property type="evidence" value="ECO:0007669"/>
    <property type="project" value="UniProtKB-SubCell"/>
</dbReference>
<feature type="transmembrane region" description="Helical" evidence="12">
    <location>
        <begin position="6"/>
        <end position="29"/>
    </location>
</feature>
<reference evidence="14" key="1">
    <citation type="submission" date="2025-04" db="UniProtKB">
        <authorList>
            <consortium name="RefSeq"/>
        </authorList>
    </citation>
    <scope>IDENTIFICATION</scope>
    <source>
        <tissue evidence="15">Thorax and Abdomen</tissue>
        <tissue evidence="14">Whole body</tissue>
    </source>
</reference>
<keyword evidence="8" id="KW-0677">Repeat</keyword>
<evidence type="ECO:0000256" key="1">
    <source>
        <dbReference type="ARBA" id="ARBA00004651"/>
    </source>
</evidence>
<keyword evidence="7 12" id="KW-0812">Transmembrane</keyword>
<protein>
    <recommendedName>
        <fullName evidence="12">Sugar transporter SWEET</fullName>
    </recommendedName>
</protein>
<keyword evidence="10" id="KW-0333">Golgi apparatus</keyword>
<dbReference type="Gene3D" id="1.20.1280.290">
    <property type="match status" value="2"/>
</dbReference>
<evidence type="ECO:0000256" key="11">
    <source>
        <dbReference type="ARBA" id="ARBA00023136"/>
    </source>
</evidence>
<keyword evidence="5" id="KW-1003">Cell membrane</keyword>
<gene>
    <name evidence="14 15" type="primary">LOC107218092</name>
</gene>
<dbReference type="PANTHER" id="PTHR10791">
    <property type="entry name" value="RAG1-ACTIVATING PROTEIN 1"/>
    <property type="match status" value="1"/>
</dbReference>
<feature type="transmembrane region" description="Helical" evidence="12">
    <location>
        <begin position="161"/>
        <end position="179"/>
    </location>
</feature>
<dbReference type="Pfam" id="PF03083">
    <property type="entry name" value="MtN3_slv"/>
    <property type="match status" value="2"/>
</dbReference>
<evidence type="ECO:0000313" key="13">
    <source>
        <dbReference type="Proteomes" id="UP000829291"/>
    </source>
</evidence>
<evidence type="ECO:0000256" key="2">
    <source>
        <dbReference type="ARBA" id="ARBA00004653"/>
    </source>
</evidence>
<feature type="transmembrane region" description="Helical" evidence="12">
    <location>
        <begin position="126"/>
        <end position="149"/>
    </location>
</feature>
<comment type="subcellular location">
    <subcellularLocation>
        <location evidence="1 12">Cell membrane</location>
        <topology evidence="1 12">Multi-pass membrane protein</topology>
    </subcellularLocation>
    <subcellularLocation>
        <location evidence="2">Golgi apparatus membrane</location>
        <topology evidence="2">Multi-pass membrane protein</topology>
    </subcellularLocation>
</comment>
<dbReference type="GO" id="GO:0051119">
    <property type="term" value="F:sugar transmembrane transporter activity"/>
    <property type="evidence" value="ECO:0007669"/>
    <property type="project" value="InterPro"/>
</dbReference>
<evidence type="ECO:0000256" key="3">
    <source>
        <dbReference type="ARBA" id="ARBA00007809"/>
    </source>
</evidence>
<dbReference type="InParanoid" id="A0A6J0B8M0"/>
<evidence type="ECO:0000256" key="10">
    <source>
        <dbReference type="ARBA" id="ARBA00023034"/>
    </source>
</evidence>
<evidence type="ECO:0000313" key="14">
    <source>
        <dbReference type="RefSeq" id="XP_015511329.1"/>
    </source>
</evidence>
<keyword evidence="9 12" id="KW-1133">Transmembrane helix</keyword>
<dbReference type="RefSeq" id="XP_046587320.1">
    <property type="nucleotide sequence ID" value="XM_046731364.1"/>
</dbReference>
<evidence type="ECO:0000256" key="5">
    <source>
        <dbReference type="ARBA" id="ARBA00022475"/>
    </source>
</evidence>